<dbReference type="InterPro" id="IPR002869">
    <property type="entry name" value="Pyrv_flavodox_OxRed_cen"/>
</dbReference>
<dbReference type="InterPro" id="IPR019752">
    <property type="entry name" value="Pyrv/ketoisovalerate_OxRed_cat"/>
</dbReference>
<dbReference type="Proteomes" id="UP000823990">
    <property type="component" value="Unassembled WGS sequence"/>
</dbReference>
<organism evidence="3 4">
    <name type="scientific">Candidatus Protoclostridium stercorigallinarum</name>
    <dbReference type="NCBI Taxonomy" id="2838741"/>
    <lineage>
        <taxon>Bacteria</taxon>
        <taxon>Bacillati</taxon>
        <taxon>Bacillota</taxon>
        <taxon>Clostridia</taxon>
        <taxon>Candidatus Protoclostridium</taxon>
    </lineage>
</organism>
<dbReference type="NCBIfam" id="NF005325">
    <property type="entry name" value="PRK06853.1-5"/>
    <property type="match status" value="1"/>
</dbReference>
<gene>
    <name evidence="3" type="ORF">H9892_04485</name>
</gene>
<dbReference type="SUPFAM" id="SSF53323">
    <property type="entry name" value="Pyruvate-ferredoxin oxidoreductase, PFOR, domain III"/>
    <property type="match status" value="1"/>
</dbReference>
<protein>
    <submittedName>
        <fullName evidence="3">Indolepyruvate oxidoreductase subunit beta</fullName>
    </submittedName>
</protein>
<comment type="caution">
    <text evidence="3">The sequence shown here is derived from an EMBL/GenBank/DDBJ whole genome shotgun (WGS) entry which is preliminary data.</text>
</comment>
<keyword evidence="1" id="KW-0560">Oxidoreductase</keyword>
<dbReference type="GO" id="GO:0016903">
    <property type="term" value="F:oxidoreductase activity, acting on the aldehyde or oxo group of donors"/>
    <property type="evidence" value="ECO:0007669"/>
    <property type="project" value="InterPro"/>
</dbReference>
<evidence type="ECO:0000313" key="4">
    <source>
        <dbReference type="Proteomes" id="UP000823990"/>
    </source>
</evidence>
<name>A0A9D1PZB8_9FIRM</name>
<proteinExistence type="predicted"/>
<dbReference type="InterPro" id="IPR052198">
    <property type="entry name" value="IorB_Oxidoreductase"/>
</dbReference>
<reference evidence="3" key="1">
    <citation type="journal article" date="2021" name="PeerJ">
        <title>Extensive microbial diversity within the chicken gut microbiome revealed by metagenomics and culture.</title>
        <authorList>
            <person name="Gilroy R."/>
            <person name="Ravi A."/>
            <person name="Getino M."/>
            <person name="Pursley I."/>
            <person name="Horton D.L."/>
            <person name="Alikhan N.F."/>
            <person name="Baker D."/>
            <person name="Gharbi K."/>
            <person name="Hall N."/>
            <person name="Watson M."/>
            <person name="Adriaenssens E.M."/>
            <person name="Foster-Nyarko E."/>
            <person name="Jarju S."/>
            <person name="Secka A."/>
            <person name="Antonio M."/>
            <person name="Oren A."/>
            <person name="Chaudhuri R.R."/>
            <person name="La Ragione R."/>
            <person name="Hildebrand F."/>
            <person name="Pallen M.J."/>
        </authorList>
    </citation>
    <scope>NUCLEOTIDE SEQUENCE</scope>
    <source>
        <strain evidence="3">12435</strain>
    </source>
</reference>
<feature type="domain" description="Pyruvate/ketoisovalerate oxidoreductase catalytic" evidence="2">
    <location>
        <begin position="9"/>
        <end position="186"/>
    </location>
</feature>
<evidence type="ECO:0000256" key="1">
    <source>
        <dbReference type="ARBA" id="ARBA00023002"/>
    </source>
</evidence>
<dbReference type="PANTHER" id="PTHR43854:SF1">
    <property type="entry name" value="INDOLEPYRUVATE OXIDOREDUCTASE SUBUNIT IORB"/>
    <property type="match status" value="1"/>
</dbReference>
<sequence length="189" mass="20270">MNILIAGVGGQGTLLASKVLGRYAVLCGKDCKQSEVHGMSQRGGSVTTHVRIGDKIHSPVIWAGAADIILAFEVLEAARMKHFLRPGGILLVNDIRILPMPCITGAAKYPDGLKEDMLEEINGAYFIPAADIAEEAGNVKSANVVMLGALCRLCGMDKEKMAQAISDCVPEKFRDVNLKAFALGYERVK</sequence>
<dbReference type="PANTHER" id="PTHR43854">
    <property type="entry name" value="INDOLEPYRUVATE OXIDOREDUCTASE SUBUNIT IORB"/>
    <property type="match status" value="1"/>
</dbReference>
<reference evidence="3" key="2">
    <citation type="submission" date="2021-04" db="EMBL/GenBank/DDBJ databases">
        <authorList>
            <person name="Gilroy R."/>
        </authorList>
    </citation>
    <scope>NUCLEOTIDE SEQUENCE</scope>
    <source>
        <strain evidence="3">12435</strain>
    </source>
</reference>
<accession>A0A9D1PZB8</accession>
<dbReference type="AlphaFoldDB" id="A0A9D1PZB8"/>
<dbReference type="Gene3D" id="3.40.920.10">
    <property type="entry name" value="Pyruvate-ferredoxin oxidoreductase, PFOR, domain III"/>
    <property type="match status" value="1"/>
</dbReference>
<dbReference type="Pfam" id="PF01558">
    <property type="entry name" value="POR"/>
    <property type="match status" value="1"/>
</dbReference>
<evidence type="ECO:0000313" key="3">
    <source>
        <dbReference type="EMBL" id="HIW02577.1"/>
    </source>
</evidence>
<dbReference type="EMBL" id="DXHS01000070">
    <property type="protein sequence ID" value="HIW02577.1"/>
    <property type="molecule type" value="Genomic_DNA"/>
</dbReference>
<evidence type="ECO:0000259" key="2">
    <source>
        <dbReference type="Pfam" id="PF01558"/>
    </source>
</evidence>